<dbReference type="Gene3D" id="1.10.760.10">
    <property type="entry name" value="Cytochrome c-like domain"/>
    <property type="match status" value="1"/>
</dbReference>
<dbReference type="SUPFAM" id="SSF46626">
    <property type="entry name" value="Cytochrome c"/>
    <property type="match status" value="1"/>
</dbReference>
<gene>
    <name evidence="6" type="ORF">P7122_12435</name>
</gene>
<dbReference type="RefSeq" id="WP_278006126.1">
    <property type="nucleotide sequence ID" value="NZ_JARSBN010000006.1"/>
</dbReference>
<dbReference type="Proteomes" id="UP001529085">
    <property type="component" value="Unassembled WGS sequence"/>
</dbReference>
<evidence type="ECO:0000256" key="1">
    <source>
        <dbReference type="ARBA" id="ARBA00022617"/>
    </source>
</evidence>
<evidence type="ECO:0000256" key="3">
    <source>
        <dbReference type="ARBA" id="ARBA00023004"/>
    </source>
</evidence>
<proteinExistence type="predicted"/>
<name>A0ABT6G3S5_9FLAO</name>
<feature type="domain" description="Cytochrome c" evidence="5">
    <location>
        <begin position="52"/>
        <end position="144"/>
    </location>
</feature>
<evidence type="ECO:0000256" key="4">
    <source>
        <dbReference type="PROSITE-ProRule" id="PRU00433"/>
    </source>
</evidence>
<reference evidence="6 7" key="1">
    <citation type="submission" date="2023-03" db="EMBL/GenBank/DDBJ databases">
        <title>Strain YYF002 represents a novel species in the genus Winogradskyella isolated from seawater.</title>
        <authorList>
            <person name="Fu Z.-Y."/>
        </authorList>
    </citation>
    <scope>NUCLEOTIDE SEQUENCE [LARGE SCALE GENOMIC DNA]</scope>
    <source>
        <strain evidence="6 7">YYF002</strain>
    </source>
</reference>
<dbReference type="Pfam" id="PF00034">
    <property type="entry name" value="Cytochrom_C"/>
    <property type="match status" value="1"/>
</dbReference>
<dbReference type="InterPro" id="IPR036909">
    <property type="entry name" value="Cyt_c-like_dom_sf"/>
</dbReference>
<dbReference type="InterPro" id="IPR009056">
    <property type="entry name" value="Cyt_c-like_dom"/>
</dbReference>
<sequence>MKSVTNKIILLTSIFLILTIGIVAFVYSQAERNEFVCATEIPQPICGNAFSEKAKEGRNLFNANCAACHKLYKKMVGPSLKGLVQNGRYPSKEYFYEYVRNENKLIEQNDEYAKAINDEYSRDYSHEFELTDLEVEQILEYISE</sequence>
<evidence type="ECO:0000313" key="6">
    <source>
        <dbReference type="EMBL" id="MDG4716686.1"/>
    </source>
</evidence>
<dbReference type="EMBL" id="JARSBN010000006">
    <property type="protein sequence ID" value="MDG4716686.1"/>
    <property type="molecule type" value="Genomic_DNA"/>
</dbReference>
<keyword evidence="7" id="KW-1185">Reference proteome</keyword>
<evidence type="ECO:0000259" key="5">
    <source>
        <dbReference type="PROSITE" id="PS51007"/>
    </source>
</evidence>
<evidence type="ECO:0000256" key="2">
    <source>
        <dbReference type="ARBA" id="ARBA00022723"/>
    </source>
</evidence>
<keyword evidence="3 4" id="KW-0408">Iron</keyword>
<protein>
    <submittedName>
        <fullName evidence="6">C-type cytochrome</fullName>
    </submittedName>
</protein>
<keyword evidence="2 4" id="KW-0479">Metal-binding</keyword>
<keyword evidence="1 4" id="KW-0349">Heme</keyword>
<dbReference type="PROSITE" id="PS51007">
    <property type="entry name" value="CYTC"/>
    <property type="match status" value="1"/>
</dbReference>
<evidence type="ECO:0000313" key="7">
    <source>
        <dbReference type="Proteomes" id="UP001529085"/>
    </source>
</evidence>
<comment type="caution">
    <text evidence="6">The sequence shown here is derived from an EMBL/GenBank/DDBJ whole genome shotgun (WGS) entry which is preliminary data.</text>
</comment>
<accession>A0ABT6G3S5</accession>
<organism evidence="6 7">
    <name type="scientific">Winogradskyella marincola</name>
    <dbReference type="NCBI Taxonomy" id="3037795"/>
    <lineage>
        <taxon>Bacteria</taxon>
        <taxon>Pseudomonadati</taxon>
        <taxon>Bacteroidota</taxon>
        <taxon>Flavobacteriia</taxon>
        <taxon>Flavobacteriales</taxon>
        <taxon>Flavobacteriaceae</taxon>
        <taxon>Winogradskyella</taxon>
    </lineage>
</organism>